<reference evidence="2" key="1">
    <citation type="submission" date="2019-12" db="EMBL/GenBank/DDBJ databases">
        <title>Whole genome sequencing of Haloarcula argentinensis strain pws5.</title>
        <authorList>
            <person name="Verma D.K."/>
            <person name="Gopal K."/>
            <person name="Prasad E.S."/>
        </authorList>
    </citation>
    <scope>NUCLEOTIDE SEQUENCE</scope>
    <source>
        <strain evidence="2">Pws5</strain>
    </source>
</reference>
<feature type="compositionally biased region" description="Basic and acidic residues" evidence="1">
    <location>
        <begin position="1"/>
        <end position="11"/>
    </location>
</feature>
<organism evidence="2 3">
    <name type="scientific">Haloarcula argentinensis</name>
    <dbReference type="NCBI Taxonomy" id="43776"/>
    <lineage>
        <taxon>Archaea</taxon>
        <taxon>Methanobacteriati</taxon>
        <taxon>Methanobacteriota</taxon>
        <taxon>Stenosarchaea group</taxon>
        <taxon>Halobacteria</taxon>
        <taxon>Halobacteriales</taxon>
        <taxon>Haloarculaceae</taxon>
        <taxon>Haloarcula</taxon>
    </lineage>
</organism>
<accession>A0A847U827</accession>
<dbReference type="RefSeq" id="WP_170097861.1">
    <property type="nucleotide sequence ID" value="NZ_WOWA01000009.1"/>
</dbReference>
<name>A0A847U827_HALAR</name>
<protein>
    <submittedName>
        <fullName evidence="2">Uncharacterized protein</fullName>
    </submittedName>
</protein>
<dbReference type="EMBL" id="WOWA01000009">
    <property type="protein sequence ID" value="NLV14432.1"/>
    <property type="molecule type" value="Genomic_DNA"/>
</dbReference>
<evidence type="ECO:0000256" key="1">
    <source>
        <dbReference type="SAM" id="MobiDB-lite"/>
    </source>
</evidence>
<evidence type="ECO:0000313" key="2">
    <source>
        <dbReference type="EMBL" id="NLV14432.1"/>
    </source>
</evidence>
<evidence type="ECO:0000313" key="3">
    <source>
        <dbReference type="Proteomes" id="UP000641625"/>
    </source>
</evidence>
<gene>
    <name evidence="2" type="ORF">GOC77_14300</name>
</gene>
<sequence>MSRDTPDRWPDSDAAATIGGPVKNPADDGKHVLADGSGGMEPGFHALAVRIERDGKIVAAGALLPSGAVAVEWNREAFSEGERTEHPTTSLYGHIDDAEEASDGTVVVDHYGKGST</sequence>
<proteinExistence type="predicted"/>
<dbReference type="Proteomes" id="UP000641625">
    <property type="component" value="Unassembled WGS sequence"/>
</dbReference>
<dbReference type="AlphaFoldDB" id="A0A847U827"/>
<feature type="region of interest" description="Disordered" evidence="1">
    <location>
        <begin position="1"/>
        <end position="39"/>
    </location>
</feature>
<comment type="caution">
    <text evidence="2">The sequence shown here is derived from an EMBL/GenBank/DDBJ whole genome shotgun (WGS) entry which is preliminary data.</text>
</comment>